<evidence type="ECO:0000256" key="8">
    <source>
        <dbReference type="ARBA" id="ARBA00022989"/>
    </source>
</evidence>
<evidence type="ECO:0000313" key="15">
    <source>
        <dbReference type="Proteomes" id="UP000295794"/>
    </source>
</evidence>
<dbReference type="GO" id="GO:0015087">
    <property type="term" value="F:cobalt ion transmembrane transporter activity"/>
    <property type="evidence" value="ECO:0007669"/>
    <property type="project" value="TreeGrafter"/>
</dbReference>
<evidence type="ECO:0000256" key="6">
    <source>
        <dbReference type="ARBA" id="ARBA00022692"/>
    </source>
</evidence>
<keyword evidence="4" id="KW-1003">Cell membrane</keyword>
<dbReference type="InterPro" id="IPR045861">
    <property type="entry name" value="CorA_cytoplasmic_dom"/>
</dbReference>
<dbReference type="PANTHER" id="PTHR46494">
    <property type="entry name" value="CORA FAMILY METAL ION TRANSPORTER (EUROFUNG)"/>
    <property type="match status" value="1"/>
</dbReference>
<comment type="subcellular location">
    <subcellularLocation>
        <location evidence="1">Cell membrane</location>
        <topology evidence="1">Multi-pass membrane protein</topology>
    </subcellularLocation>
</comment>
<dbReference type="PANTHER" id="PTHR46494:SF3">
    <property type="entry name" value="ZINC TRANSPORT PROTEIN ZNTB"/>
    <property type="match status" value="1"/>
</dbReference>
<gene>
    <name evidence="12" type="primary">zntB</name>
    <name evidence="13" type="ORF">EV682_1132</name>
    <name evidence="12" type="ORF">NCTC11159_04354</name>
</gene>
<dbReference type="InterPro" id="IPR002523">
    <property type="entry name" value="MgTranspt_CorA/ZnTranspt_ZntB"/>
</dbReference>
<dbReference type="CDD" id="cd12834">
    <property type="entry name" value="ZntB_u1"/>
    <property type="match status" value="1"/>
</dbReference>
<dbReference type="SUPFAM" id="SSF144083">
    <property type="entry name" value="Magnesium transport protein CorA, transmembrane region"/>
    <property type="match status" value="1"/>
</dbReference>
<dbReference type="EMBL" id="UGHR01000006">
    <property type="protein sequence ID" value="STR45764.1"/>
    <property type="molecule type" value="Genomic_DNA"/>
</dbReference>
<reference evidence="12 14" key="1">
    <citation type="submission" date="2018-06" db="EMBL/GenBank/DDBJ databases">
        <authorList>
            <consortium name="Pathogen Informatics"/>
            <person name="Doyle S."/>
        </authorList>
    </citation>
    <scope>NUCLEOTIDE SEQUENCE [LARGE SCALE GENOMIC DNA]</scope>
    <source>
        <strain evidence="12 14">NCTC11159</strain>
    </source>
</reference>
<proteinExistence type="inferred from homology"/>
<evidence type="ECO:0000256" key="2">
    <source>
        <dbReference type="ARBA" id="ARBA00009765"/>
    </source>
</evidence>
<dbReference type="AlphaFoldDB" id="A0A377SUM6"/>
<evidence type="ECO:0000313" key="14">
    <source>
        <dbReference type="Proteomes" id="UP000255108"/>
    </source>
</evidence>
<keyword evidence="8 11" id="KW-1133">Transmembrane helix</keyword>
<evidence type="ECO:0000256" key="5">
    <source>
        <dbReference type="ARBA" id="ARBA00022519"/>
    </source>
</evidence>
<keyword evidence="9" id="KW-0406">Ion transport</keyword>
<evidence type="ECO:0000256" key="11">
    <source>
        <dbReference type="SAM" id="Phobius"/>
    </source>
</evidence>
<keyword evidence="7" id="KW-0862">Zinc</keyword>
<dbReference type="Proteomes" id="UP000255108">
    <property type="component" value="Unassembled WGS sequence"/>
</dbReference>
<keyword evidence="15" id="KW-1185">Reference proteome</keyword>
<evidence type="ECO:0000256" key="9">
    <source>
        <dbReference type="ARBA" id="ARBA00023065"/>
    </source>
</evidence>
<feature type="transmembrane region" description="Helical" evidence="11">
    <location>
        <begin position="279"/>
        <end position="301"/>
    </location>
</feature>
<keyword evidence="6 11" id="KW-0812">Transmembrane</keyword>
<dbReference type="GO" id="GO:0000287">
    <property type="term" value="F:magnesium ion binding"/>
    <property type="evidence" value="ECO:0007669"/>
    <property type="project" value="TreeGrafter"/>
</dbReference>
<dbReference type="Gene3D" id="3.30.460.20">
    <property type="entry name" value="CorA soluble domain-like"/>
    <property type="match status" value="1"/>
</dbReference>
<sequence length="338" mass="37936">MATNLVGNYGSDQTGMICGYLFLPGLPGKQIESGQIKQYLANASNEMSEEYLWLHFNLSNSATEKWLKSNLALSEQFFETLHEGSQSTRIEYADRSLIGVVNDVLFDFAFNASDTSTLWMSADRHLLITARIKPLRSIDKLRDHVRAGILFRSPADLMVNLLRDQADVLMQIVREAAIKVDKEEDNLLTNRPKIKLGDLGALRRVLVRLCRLLAPEPAALFRLLNRPPEWVSHRDIQDLRQSTEEFSAVLSDIAALVERIKLLQEEIAAKVNEQTNRSIYILTVVTVLALPVNIIAGLMGMNVGGIPLAQHPHGFWIIVSIIVLILILAAAWAFRKKD</sequence>
<evidence type="ECO:0000256" key="10">
    <source>
        <dbReference type="ARBA" id="ARBA00023136"/>
    </source>
</evidence>
<dbReference type="EMBL" id="SMBT01000013">
    <property type="protein sequence ID" value="TCU82942.1"/>
    <property type="molecule type" value="Genomic_DNA"/>
</dbReference>
<dbReference type="Proteomes" id="UP000295794">
    <property type="component" value="Unassembled WGS sequence"/>
</dbReference>
<keyword evidence="5" id="KW-0997">Cell inner membrane</keyword>
<keyword evidence="3" id="KW-0813">Transport</keyword>
<organism evidence="12 14">
    <name type="scientific">Iodobacter fluviatilis</name>
    <dbReference type="NCBI Taxonomy" id="537"/>
    <lineage>
        <taxon>Bacteria</taxon>
        <taxon>Pseudomonadati</taxon>
        <taxon>Pseudomonadota</taxon>
        <taxon>Betaproteobacteria</taxon>
        <taxon>Neisseriales</taxon>
        <taxon>Chitinibacteraceae</taxon>
        <taxon>Iodobacter</taxon>
    </lineage>
</organism>
<dbReference type="RefSeq" id="WP_115230015.1">
    <property type="nucleotide sequence ID" value="NZ_CAWOLO010000013.1"/>
</dbReference>
<reference evidence="13 15" key="2">
    <citation type="submission" date="2019-03" db="EMBL/GenBank/DDBJ databases">
        <title>Genomic Encyclopedia of Type Strains, Phase IV (KMG-IV): sequencing the most valuable type-strain genomes for metagenomic binning, comparative biology and taxonomic classification.</title>
        <authorList>
            <person name="Goeker M."/>
        </authorList>
    </citation>
    <scope>NUCLEOTIDE SEQUENCE [LARGE SCALE GENOMIC DNA]</scope>
    <source>
        <strain evidence="13 15">DSM 3764</strain>
    </source>
</reference>
<dbReference type="SUPFAM" id="SSF143865">
    <property type="entry name" value="CorA soluble domain-like"/>
    <property type="match status" value="1"/>
</dbReference>
<evidence type="ECO:0000256" key="4">
    <source>
        <dbReference type="ARBA" id="ARBA00022475"/>
    </source>
</evidence>
<accession>A0A377SUM6</accession>
<dbReference type="GO" id="GO:0050897">
    <property type="term" value="F:cobalt ion binding"/>
    <property type="evidence" value="ECO:0007669"/>
    <property type="project" value="TreeGrafter"/>
</dbReference>
<protein>
    <submittedName>
        <fullName evidence="12">Zinc transport protein ZntB</fullName>
    </submittedName>
    <submittedName>
        <fullName evidence="13">Zinc transporter</fullName>
    </submittedName>
</protein>
<evidence type="ECO:0000313" key="13">
    <source>
        <dbReference type="EMBL" id="TCU82942.1"/>
    </source>
</evidence>
<evidence type="ECO:0000256" key="3">
    <source>
        <dbReference type="ARBA" id="ARBA00022448"/>
    </source>
</evidence>
<evidence type="ECO:0000256" key="7">
    <source>
        <dbReference type="ARBA" id="ARBA00022833"/>
    </source>
</evidence>
<comment type="similarity">
    <text evidence="2">Belongs to the CorA metal ion transporter (MIT) (TC 1.A.35) family.</text>
</comment>
<dbReference type="Pfam" id="PF01544">
    <property type="entry name" value="CorA"/>
    <property type="match status" value="1"/>
</dbReference>
<dbReference type="InterPro" id="IPR045863">
    <property type="entry name" value="CorA_TM1_TM2"/>
</dbReference>
<name>A0A377SUM6_9NEIS</name>
<feature type="transmembrane region" description="Helical" evidence="11">
    <location>
        <begin position="313"/>
        <end position="334"/>
    </location>
</feature>
<dbReference type="GO" id="GO:0015095">
    <property type="term" value="F:magnesium ion transmembrane transporter activity"/>
    <property type="evidence" value="ECO:0007669"/>
    <property type="project" value="TreeGrafter"/>
</dbReference>
<evidence type="ECO:0000313" key="12">
    <source>
        <dbReference type="EMBL" id="STR45764.1"/>
    </source>
</evidence>
<dbReference type="OrthoDB" id="9803484at2"/>
<dbReference type="GO" id="GO:0005886">
    <property type="term" value="C:plasma membrane"/>
    <property type="evidence" value="ECO:0007669"/>
    <property type="project" value="UniProtKB-SubCell"/>
</dbReference>
<keyword evidence="10 11" id="KW-0472">Membrane</keyword>
<evidence type="ECO:0000256" key="1">
    <source>
        <dbReference type="ARBA" id="ARBA00004651"/>
    </source>
</evidence>
<dbReference type="Gene3D" id="1.20.58.340">
    <property type="entry name" value="Magnesium transport protein CorA, transmembrane region"/>
    <property type="match status" value="2"/>
</dbReference>